<feature type="transmembrane region" description="Helical" evidence="9">
    <location>
        <begin position="930"/>
        <end position="955"/>
    </location>
</feature>
<dbReference type="Gene3D" id="3.30.70.1320">
    <property type="entry name" value="Multidrug efflux transporter AcrB pore domain like"/>
    <property type="match status" value="1"/>
</dbReference>
<keyword evidence="5" id="KW-0997">Cell inner membrane</keyword>
<evidence type="ECO:0000256" key="4">
    <source>
        <dbReference type="ARBA" id="ARBA00022475"/>
    </source>
</evidence>
<evidence type="ECO:0000256" key="5">
    <source>
        <dbReference type="ARBA" id="ARBA00022519"/>
    </source>
</evidence>
<dbReference type="SUPFAM" id="SSF82714">
    <property type="entry name" value="Multidrug efflux transporter AcrB TolC docking domain, DN and DC subdomains"/>
    <property type="match status" value="2"/>
</dbReference>
<feature type="transmembrane region" description="Helical" evidence="9">
    <location>
        <begin position="400"/>
        <end position="422"/>
    </location>
</feature>
<dbReference type="GO" id="GO:0042910">
    <property type="term" value="F:xenobiotic transmembrane transporter activity"/>
    <property type="evidence" value="ECO:0007669"/>
    <property type="project" value="TreeGrafter"/>
</dbReference>
<dbReference type="PRINTS" id="PR00702">
    <property type="entry name" value="ACRIFLAVINRP"/>
</dbReference>
<dbReference type="Pfam" id="PF00873">
    <property type="entry name" value="ACR_tran"/>
    <property type="match status" value="1"/>
</dbReference>
<evidence type="ECO:0000256" key="9">
    <source>
        <dbReference type="SAM" id="Phobius"/>
    </source>
</evidence>
<dbReference type="NCBIfam" id="NF000282">
    <property type="entry name" value="RND_permease_1"/>
    <property type="match status" value="1"/>
</dbReference>
<gene>
    <name evidence="10" type="ORF">DGI_0550</name>
</gene>
<dbReference type="Gene3D" id="3.30.2090.10">
    <property type="entry name" value="Multidrug efflux transporter AcrB TolC docking domain, DN and DC subdomains"/>
    <property type="match status" value="2"/>
</dbReference>
<evidence type="ECO:0000256" key="7">
    <source>
        <dbReference type="ARBA" id="ARBA00022989"/>
    </source>
</evidence>
<dbReference type="RefSeq" id="WP_021759109.1">
    <property type="nucleotide sequence ID" value="NC_022444.1"/>
</dbReference>
<comment type="subcellular location">
    <subcellularLocation>
        <location evidence="1">Cell inner membrane</location>
        <topology evidence="1">Multi-pass membrane protein</topology>
    </subcellularLocation>
</comment>
<dbReference type="AlphaFoldDB" id="T2G843"/>
<keyword evidence="11" id="KW-1185">Reference proteome</keyword>
<evidence type="ECO:0000256" key="8">
    <source>
        <dbReference type="ARBA" id="ARBA00023136"/>
    </source>
</evidence>
<dbReference type="GO" id="GO:0005886">
    <property type="term" value="C:plasma membrane"/>
    <property type="evidence" value="ECO:0007669"/>
    <property type="project" value="UniProtKB-SubCell"/>
</dbReference>
<dbReference type="EMBL" id="CP006585">
    <property type="protein sequence ID" value="AGW12458.1"/>
    <property type="molecule type" value="Genomic_DNA"/>
</dbReference>
<dbReference type="FunFam" id="1.20.1640.10:FF:000001">
    <property type="entry name" value="Efflux pump membrane transporter"/>
    <property type="match status" value="1"/>
</dbReference>
<dbReference type="PANTHER" id="PTHR32063:SF11">
    <property type="entry name" value="CATION OR DRUG EFFLUX SYSTEM PROTEIN"/>
    <property type="match status" value="1"/>
</dbReference>
<comment type="similarity">
    <text evidence="2">Belongs to the resistance-nodulation-cell division (RND) (TC 2.A.6) family.</text>
</comment>
<feature type="transmembrane region" description="Helical" evidence="9">
    <location>
        <begin position="543"/>
        <end position="564"/>
    </location>
</feature>
<dbReference type="FunFam" id="3.30.70.1430:FF:000001">
    <property type="entry name" value="Efflux pump membrane transporter"/>
    <property type="match status" value="1"/>
</dbReference>
<evidence type="ECO:0000256" key="3">
    <source>
        <dbReference type="ARBA" id="ARBA00022448"/>
    </source>
</evidence>
<name>T2G843_MEGG1</name>
<evidence type="ECO:0000256" key="2">
    <source>
        <dbReference type="ARBA" id="ARBA00010942"/>
    </source>
</evidence>
<keyword evidence="4" id="KW-1003">Cell membrane</keyword>
<dbReference type="GO" id="GO:0015562">
    <property type="term" value="F:efflux transmembrane transporter activity"/>
    <property type="evidence" value="ECO:0007669"/>
    <property type="project" value="InterPro"/>
</dbReference>
<dbReference type="eggNOG" id="COG0841">
    <property type="taxonomic scope" value="Bacteria"/>
</dbReference>
<feature type="transmembrane region" description="Helical" evidence="9">
    <location>
        <begin position="443"/>
        <end position="463"/>
    </location>
</feature>
<dbReference type="PATRIC" id="fig|1121448.10.peg.545"/>
<keyword evidence="7 9" id="KW-1133">Transmembrane helix</keyword>
<feature type="transmembrane region" description="Helical" evidence="9">
    <location>
        <begin position="346"/>
        <end position="365"/>
    </location>
</feature>
<organism evidence="10 11">
    <name type="scientific">Megalodesulfovibrio gigas (strain ATCC 19364 / DSM 1382 / NCIMB 9332 / VKM B-1759)</name>
    <name type="common">Desulfovibrio gigas</name>
    <dbReference type="NCBI Taxonomy" id="1121448"/>
    <lineage>
        <taxon>Bacteria</taxon>
        <taxon>Pseudomonadati</taxon>
        <taxon>Thermodesulfobacteriota</taxon>
        <taxon>Desulfovibrionia</taxon>
        <taxon>Desulfovibrionales</taxon>
        <taxon>Desulfovibrionaceae</taxon>
        <taxon>Megalodesulfovibrio</taxon>
    </lineage>
</organism>
<dbReference type="SUPFAM" id="SSF82693">
    <property type="entry name" value="Multidrug efflux transporter AcrB pore domain, PN1, PN2, PC1 and PC2 subdomains"/>
    <property type="match status" value="3"/>
</dbReference>
<dbReference type="STRING" id="1121448.DGI_0550"/>
<dbReference type="Proteomes" id="UP000016587">
    <property type="component" value="Chromosome"/>
</dbReference>
<feature type="transmembrane region" description="Helical" evidence="9">
    <location>
        <begin position="475"/>
        <end position="502"/>
    </location>
</feature>
<feature type="transmembrane region" description="Helical" evidence="9">
    <location>
        <begin position="15"/>
        <end position="37"/>
    </location>
</feature>
<keyword evidence="8 9" id="KW-0472">Membrane</keyword>
<keyword evidence="3" id="KW-0813">Transport</keyword>
<dbReference type="InterPro" id="IPR001036">
    <property type="entry name" value="Acrflvin-R"/>
</dbReference>
<evidence type="ECO:0000313" key="10">
    <source>
        <dbReference type="EMBL" id="AGW12458.1"/>
    </source>
</evidence>
<dbReference type="Gene3D" id="3.30.70.1440">
    <property type="entry name" value="Multidrug efflux transporter AcrB pore domain"/>
    <property type="match status" value="1"/>
</dbReference>
<dbReference type="Gene3D" id="1.20.1640.10">
    <property type="entry name" value="Multidrug efflux transporter AcrB transmembrane domain"/>
    <property type="match status" value="2"/>
</dbReference>
<reference evidence="11" key="2">
    <citation type="submission" date="2013-07" db="EMBL/GenBank/DDBJ databases">
        <authorList>
            <person name="Morais-Silva F.O."/>
            <person name="Rezende A.M."/>
            <person name="Pimentel C."/>
            <person name="Resende D.M."/>
            <person name="Santos C.I."/>
            <person name="Clemente C."/>
            <person name="de Oliveira L.M."/>
            <person name="da Silva S.M."/>
            <person name="Costa D.A."/>
            <person name="Varela-Raposo A."/>
            <person name="Horacio E.C.A."/>
            <person name="Matos M."/>
            <person name="Flores O."/>
            <person name="Ruiz J.C."/>
            <person name="Rodrigues-Pousada C."/>
        </authorList>
    </citation>
    <scope>NUCLEOTIDE SEQUENCE [LARGE SCALE GENOMIC DNA]</scope>
    <source>
        <strain evidence="11">ATCC 19364 / DSM 1382 / NCIMB 9332 / VKM B-1759</strain>
    </source>
</reference>
<dbReference type="PANTHER" id="PTHR32063">
    <property type="match status" value="1"/>
</dbReference>
<feature type="transmembrane region" description="Helical" evidence="9">
    <location>
        <begin position="879"/>
        <end position="897"/>
    </location>
</feature>
<evidence type="ECO:0000256" key="1">
    <source>
        <dbReference type="ARBA" id="ARBA00004429"/>
    </source>
</evidence>
<evidence type="ECO:0000256" key="6">
    <source>
        <dbReference type="ARBA" id="ARBA00022692"/>
    </source>
</evidence>
<reference evidence="10 11" key="1">
    <citation type="journal article" date="2013" name="J. Bacteriol.">
        <title>Roles of HynAB and Ech, the only two hydrogenases found in the model sulfate reducer Desulfovibrio gigas.</title>
        <authorList>
            <person name="Morais-Silva F.O."/>
            <person name="Santos C.I."/>
            <person name="Rodrigues R."/>
            <person name="Pereira I.A."/>
            <person name="Rodrigues-Pousada C."/>
        </authorList>
    </citation>
    <scope>NUCLEOTIDE SEQUENCE [LARGE SCALE GENOMIC DNA]</scope>
    <source>
        <strain evidence="11">ATCC 19364 / DSM 1382 / NCIMB 9332 / VKM B-1759</strain>
    </source>
</reference>
<feature type="transmembrane region" description="Helical" evidence="9">
    <location>
        <begin position="372"/>
        <end position="394"/>
    </location>
</feature>
<keyword evidence="6 9" id="KW-0812">Transmembrane</keyword>
<proteinExistence type="inferred from homology"/>
<sequence length="1052" mass="112529">MSEGSKGNLFIDRPVLAGVIAIIMVLVGVLSIFRLPIAQFPQIAPPTVSVTATYPGATATVVEETVATPIEQQVNGAEAMLYMDSISSNDGKMTLTTTFEIGRDLDLANVDVQNRVSLANSKLPSDVIKEGLNIQKKSPDMVMVVSVYSPDGSLDDLFLSNYVTINIQDTLARIPGVGAINLVGAGDYGMRIWVDPDKLQRLGLSASDVYNAIQEQNVQAPAGQLGMPPAPAGTQFQLPIRVKGRLVTPEEFQDIILVARSDGTSVRIKDVATVELGAKDYTSYGHLNKKPSALLLVYQLPSANALDVAKQVTATLEELSSRFPAGLAYSIPYDATKFVTVSIEEVIHTFVEAVILVFLVVYIFLQNWRATIIPLITVPVSIIGTFALFGPLGFSINTLTLFGLVLAIGIVVDDAIVVVEAAMHHIEHGMTPKEATRQAMREITGAIIGVTFALNSVFIPLAFMTGLTGQLYQQFALTLAGSVLISAINALSLSPALCALLLKPGKQGGGGGPLGWFFRQFNAVFDRTTNGYVSFAGLFARKLVLMFALLVATYVAAGLLGTSLPTGLVPDEDEGVFFAEITLPQGASQERAQKVADVVEDRLLALDGVGEVILLGAFSMTTNINSPNVVCAIVTLKNWSERKTPELQLGAIVAKARQSLKDLAEADTFIFIKPPIPGVGTVGGIQFLLQDTSGNTPEDLAKISGDFLAECRKEPMFAAAFTAYNVDTPQIEALVDREKAKGLGVPVNEIFQTLQIYLGGLYVNDFNMFGRSYRVMLQSMPDFRVTPEDMGRFYVKSVAGEMIPLATLVDSKSLTGPQFTKRHNLYRTAEINIVPAPGVSTGQAIARLKELAATALPQGYAYDWGGSAYQEVKASGQTGIIFALAILFCFLVLAAQYESWSLPFAVMLSVPLAALGAFMGQWMHGLDLNVYAQIGLVMLVGLAAKNAILIVEFASDLHKQGQSVMDAAMHAARLRFRPILMTSFAFILGVLPLVLASGAGANSRVALGVSVAAGMLMATICGVFVIPALFVAVTKRSGKKQPVDAPETKSTH</sequence>
<dbReference type="GO" id="GO:0009636">
    <property type="term" value="P:response to toxic substance"/>
    <property type="evidence" value="ECO:0007669"/>
    <property type="project" value="UniProtKB-ARBA"/>
</dbReference>
<dbReference type="InterPro" id="IPR027463">
    <property type="entry name" value="AcrB_DN_DC_subdom"/>
</dbReference>
<feature type="transmembrane region" description="Helical" evidence="9">
    <location>
        <begin position="976"/>
        <end position="999"/>
    </location>
</feature>
<dbReference type="HOGENOM" id="CLU_002755_1_2_7"/>
<feature type="transmembrane region" description="Helical" evidence="9">
    <location>
        <begin position="1005"/>
        <end position="1033"/>
    </location>
</feature>
<dbReference type="SUPFAM" id="SSF82866">
    <property type="entry name" value="Multidrug efflux transporter AcrB transmembrane domain"/>
    <property type="match status" value="2"/>
</dbReference>
<dbReference type="OrthoDB" id="9759330at2"/>
<dbReference type="KEGG" id="dgg:DGI_0550"/>
<dbReference type="InterPro" id="IPR004764">
    <property type="entry name" value="MdtF-like"/>
</dbReference>
<protein>
    <submittedName>
        <fullName evidence="10">Putative hydrophobe/amphiphile efflux-1 (HAE1) family transporter</fullName>
    </submittedName>
</protein>
<dbReference type="Gene3D" id="3.30.70.1430">
    <property type="entry name" value="Multidrug efflux transporter AcrB pore domain"/>
    <property type="match status" value="2"/>
</dbReference>
<dbReference type="NCBIfam" id="TIGR00915">
    <property type="entry name" value="2A0602"/>
    <property type="match status" value="1"/>
</dbReference>
<feature type="transmembrane region" description="Helical" evidence="9">
    <location>
        <begin position="904"/>
        <end position="924"/>
    </location>
</feature>
<accession>T2G843</accession>
<evidence type="ECO:0000313" key="11">
    <source>
        <dbReference type="Proteomes" id="UP000016587"/>
    </source>
</evidence>